<dbReference type="Pfam" id="PF22942">
    <property type="entry name" value="DUF7025"/>
    <property type="match status" value="1"/>
</dbReference>
<evidence type="ECO:0000313" key="5">
    <source>
        <dbReference type="Proteomes" id="UP001244011"/>
    </source>
</evidence>
<feature type="transmembrane region" description="Helical" evidence="2">
    <location>
        <begin position="1337"/>
        <end position="1357"/>
    </location>
</feature>
<feature type="region of interest" description="Disordered" evidence="1">
    <location>
        <begin position="584"/>
        <end position="677"/>
    </location>
</feature>
<feature type="transmembrane region" description="Helical" evidence="2">
    <location>
        <begin position="1485"/>
        <end position="1503"/>
    </location>
</feature>
<dbReference type="InterPro" id="IPR054289">
    <property type="entry name" value="DUF7025"/>
</dbReference>
<feature type="transmembrane region" description="Helical" evidence="2">
    <location>
        <begin position="1259"/>
        <end position="1278"/>
    </location>
</feature>
<feature type="region of interest" description="Disordered" evidence="1">
    <location>
        <begin position="379"/>
        <end position="399"/>
    </location>
</feature>
<feature type="compositionally biased region" description="Basic and acidic residues" evidence="1">
    <location>
        <begin position="15"/>
        <end position="27"/>
    </location>
</feature>
<feature type="compositionally biased region" description="Polar residues" evidence="1">
    <location>
        <begin position="635"/>
        <end position="654"/>
    </location>
</feature>
<dbReference type="GeneID" id="85314305"/>
<reference evidence="4" key="1">
    <citation type="submission" date="2023-06" db="EMBL/GenBank/DDBJ databases">
        <title>Genome-scale phylogeny and comparative genomics of the fungal order Sordariales.</title>
        <authorList>
            <consortium name="Lawrence Berkeley National Laboratory"/>
            <person name="Hensen N."/>
            <person name="Bonometti L."/>
            <person name="Westerberg I."/>
            <person name="Brannstrom I.O."/>
            <person name="Guillou S."/>
            <person name="Cros-Aarteil S."/>
            <person name="Calhoun S."/>
            <person name="Haridas S."/>
            <person name="Kuo A."/>
            <person name="Mondo S."/>
            <person name="Pangilinan J."/>
            <person name="Riley R."/>
            <person name="Labutti K."/>
            <person name="Andreopoulos B."/>
            <person name="Lipzen A."/>
            <person name="Chen C."/>
            <person name="Yanf M."/>
            <person name="Daum C."/>
            <person name="Ng V."/>
            <person name="Clum A."/>
            <person name="Steindorff A."/>
            <person name="Ohm R."/>
            <person name="Martin F."/>
            <person name="Silar P."/>
            <person name="Natvig D."/>
            <person name="Lalanne C."/>
            <person name="Gautier V."/>
            <person name="Ament-Velasquez S.L."/>
            <person name="Kruys A."/>
            <person name="Hutchinson M.I."/>
            <person name="Powell A.J."/>
            <person name="Barry K."/>
            <person name="Miller A.N."/>
            <person name="Grigoriev I.V."/>
            <person name="Debuchy R."/>
            <person name="Gladieux P."/>
            <person name="Thoren M.H."/>
            <person name="Johannesson H."/>
        </authorList>
    </citation>
    <scope>NUCLEOTIDE SEQUENCE</scope>
    <source>
        <strain evidence="4">8032-3</strain>
    </source>
</reference>
<organism evidence="4 5">
    <name type="scientific">Phialemonium atrogriseum</name>
    <dbReference type="NCBI Taxonomy" id="1093897"/>
    <lineage>
        <taxon>Eukaryota</taxon>
        <taxon>Fungi</taxon>
        <taxon>Dikarya</taxon>
        <taxon>Ascomycota</taxon>
        <taxon>Pezizomycotina</taxon>
        <taxon>Sordariomycetes</taxon>
        <taxon>Sordariomycetidae</taxon>
        <taxon>Cephalothecales</taxon>
        <taxon>Cephalothecaceae</taxon>
        <taxon>Phialemonium</taxon>
    </lineage>
</organism>
<dbReference type="SMART" id="SM00382">
    <property type="entry name" value="AAA"/>
    <property type="match status" value="1"/>
</dbReference>
<feature type="compositionally biased region" description="Basic residues" evidence="1">
    <location>
        <begin position="109"/>
        <end position="127"/>
    </location>
</feature>
<evidence type="ECO:0000259" key="3">
    <source>
        <dbReference type="SMART" id="SM00382"/>
    </source>
</evidence>
<feature type="transmembrane region" description="Helical" evidence="2">
    <location>
        <begin position="1398"/>
        <end position="1419"/>
    </location>
</feature>
<keyword evidence="5" id="KW-1185">Reference proteome</keyword>
<dbReference type="InterPro" id="IPR056336">
    <property type="entry name" value="YVC1_C"/>
</dbReference>
<dbReference type="Pfam" id="PF00004">
    <property type="entry name" value="AAA"/>
    <property type="match status" value="1"/>
</dbReference>
<feature type="region of interest" description="Disordered" evidence="1">
    <location>
        <begin position="1"/>
        <end position="168"/>
    </location>
</feature>
<dbReference type="InterPro" id="IPR056337">
    <property type="entry name" value="LHD_YVC1"/>
</dbReference>
<dbReference type="PANTHER" id="PTHR46411:SF1">
    <property type="entry name" value="FAMILY ATPASE, PUTATIVE (AFU_ORTHOLOGUE AFUA_7G05752)-RELATED"/>
    <property type="match status" value="1"/>
</dbReference>
<dbReference type="InterPro" id="IPR027417">
    <property type="entry name" value="P-loop_NTPase"/>
</dbReference>
<feature type="domain" description="AAA+ ATPase" evidence="3">
    <location>
        <begin position="775"/>
        <end position="902"/>
    </location>
</feature>
<feature type="compositionally biased region" description="Acidic residues" evidence="1">
    <location>
        <begin position="82"/>
        <end position="95"/>
    </location>
</feature>
<dbReference type="Pfam" id="PF23190">
    <property type="entry name" value="LHD_TRPY1"/>
    <property type="match status" value="1"/>
</dbReference>
<dbReference type="InterPro" id="IPR003593">
    <property type="entry name" value="AAA+_ATPase"/>
</dbReference>
<feature type="compositionally biased region" description="Low complexity" evidence="1">
    <location>
        <begin position="71"/>
        <end position="81"/>
    </location>
</feature>
<dbReference type="GO" id="GO:0005524">
    <property type="term" value="F:ATP binding"/>
    <property type="evidence" value="ECO:0007669"/>
    <property type="project" value="InterPro"/>
</dbReference>
<accession>A0AAJ0BWN3</accession>
<feature type="compositionally biased region" description="Acidic residues" evidence="1">
    <location>
        <begin position="598"/>
        <end position="610"/>
    </location>
</feature>
<sequence length="1591" mass="179809">MDSQEKTSASVREGNLPDHPKNEDSKVPTEMSKPVEGQHKPIKGTEATKKVKKVKSAKKYTKSKLKKSKKQVVVDGSSSDSSSDDAEDSSSDSDLEYSLSESDSAGQSSRKRSSKKRRAAQKSKKHVRTADRKKPVKGKARQRAASDSGSDSSDSDSDNLGDLGSNNSQIAQRGQQDLVNKQLQLMQQYQYQYQQQLQNSGNVYQYPNNTVPPQGLAQNVAPIYNQGNQLRMAPLGGGGLQATGQNLALGGLNRNLAIDNEQQRQGDIKKGQKPTKLDYKRVDQVWDNSLHSYKLQPTAQDVAEVRYDGFLFQVRRTFDWEGKYKATIVDIKSKLLRECLQEVMGDIKGVSLVDEVPKLDPNMLFLYLEELRKHVKTLKRARPSKGNKHERKKEEKRLKSKRQHLKILLKYIDKDYAVVKASLYPMLENGLITFDLLWALWKPKTLALTTTYGSPDERRAFRVEMAEKRCSMSRGQFYNVEGKYLEFDGKQFGYGSIYEEVPQFRGACKITSLPCYPLQYDKDEAKTRKELIERGKKFVSLGGVHYKSHEGMAYYKKKKGVVKIHINGRIMVDARIHRRINPNYPVSLVRPTGHDDSSDSSDSDADESSDCADPPIYNPSYEDNGDDGSRLEQLDQVNHVTKATRRTSSNSQGIQVPKANGEEAPAGNPEQVPNGDEVAEQNGIDELGTTDDNQPPQFTDEEYLIASPVVLGFAFDEKLWVEFTVSGVKEVQWNDNAYQSLVLEPKTKDIVRALVESHKYHAAESIDDVIVGKGKGLVAVLHGPPGTGKTLTAEGISDLLKCPLYTVSAGELGTDSRYLEAELQKILDICHTWGAILLLDEADVFLEKRNMQDIHRNALVSIFLRQLEYFQGILFLTTNRVETFDDAFQSRIHIALRYDNLDTRAKKAIFKIFIERVRALTKMDMKPFTENDLDALARHELNGRQIKNTVRTAQALAVNKREPLSMKHIRQVLDVQKKFETDLKGGTVLPSYVNESIESAIPAPIVTKVALRLRRLIEEAVPCELEEAQITRSHSKIITKGVIKTAKEAGGSEHRACVVFCLLINKRWYSHQASIELWDADLLKVRATACEVIAKHIIEGEKDLTYLFHSVLLRRYSIMLDGRPTLTANVIEKAVDLHSLRVIGSAGYQKCISYLWKGWLVQDENDPSSFVDYRDKDNTSWVAHLDPDRMRAPKYQNIVQMLISVIYLALYTGAINTVNPGGDLDVVEGLLYVFTFGFLCDEVTKFWKAGYHILGFWNAFNALLYILLAVSLVLRMIALSHGPDDGDGLRHHFNTLSYNFLAVSAPMFWIRLLLYLDSFQFFGTMLVVLKVMMKESIIFFALLAVIIVGFLQSFMGLDYAEDQVANNTLFFVQAMANALMQSPDFSGFEKFEQPFGLILYYCFTFIVMVILLNILIALYNSAYQDIYDNANDEYLALFSQRTMQFVRAPDENVFIPPFNLIEIFLLAIPLEWWMDKRRYEYVNDAVMAVIYSPVLLVAAYLETRTAADIRRNRSRGDEDDDTVEEWEQMAGECDFDADGWNAKVASVRGNVEDDETVVEVRKLQKEVEVLKGLIEELHRAVGSGQGKSSEA</sequence>
<dbReference type="GO" id="GO:0016887">
    <property type="term" value="F:ATP hydrolysis activity"/>
    <property type="evidence" value="ECO:0007669"/>
    <property type="project" value="InterPro"/>
</dbReference>
<dbReference type="CDD" id="cd19481">
    <property type="entry name" value="RecA-like_protease"/>
    <property type="match status" value="1"/>
</dbReference>
<feature type="transmembrane region" description="Helical" evidence="2">
    <location>
        <begin position="1198"/>
        <end position="1218"/>
    </location>
</feature>
<keyword evidence="2" id="KW-1133">Transmembrane helix</keyword>
<dbReference type="Proteomes" id="UP001244011">
    <property type="component" value="Unassembled WGS sequence"/>
</dbReference>
<dbReference type="Gene3D" id="3.40.50.300">
    <property type="entry name" value="P-loop containing nucleotide triphosphate hydrolases"/>
    <property type="match status" value="1"/>
</dbReference>
<dbReference type="SUPFAM" id="SSF52540">
    <property type="entry name" value="P-loop containing nucleoside triphosphate hydrolases"/>
    <property type="match status" value="1"/>
</dbReference>
<evidence type="ECO:0000256" key="1">
    <source>
        <dbReference type="SAM" id="MobiDB-lite"/>
    </source>
</evidence>
<feature type="compositionally biased region" description="Low complexity" evidence="1">
    <location>
        <begin position="96"/>
        <end position="108"/>
    </location>
</feature>
<comment type="caution">
    <text evidence="4">The sequence shown here is derived from an EMBL/GenBank/DDBJ whole genome shotgun (WGS) entry which is preliminary data.</text>
</comment>
<evidence type="ECO:0000256" key="2">
    <source>
        <dbReference type="SAM" id="Phobius"/>
    </source>
</evidence>
<protein>
    <recommendedName>
        <fullName evidence="3">AAA+ ATPase domain-containing protein</fullName>
    </recommendedName>
</protein>
<proteinExistence type="predicted"/>
<keyword evidence="2" id="KW-0812">Transmembrane</keyword>
<gene>
    <name evidence="4" type="ORF">QBC33DRAFT_579185</name>
</gene>
<feature type="compositionally biased region" description="Basic residues" evidence="1">
    <location>
        <begin position="379"/>
        <end position="391"/>
    </location>
</feature>
<dbReference type="PANTHER" id="PTHR46411">
    <property type="entry name" value="FAMILY ATPASE, PUTATIVE-RELATED"/>
    <property type="match status" value="1"/>
</dbReference>
<name>A0AAJ0BWN3_9PEZI</name>
<keyword evidence="2" id="KW-0472">Membrane</keyword>
<feature type="compositionally biased region" description="Polar residues" evidence="1">
    <location>
        <begin position="1"/>
        <end position="10"/>
    </location>
</feature>
<dbReference type="RefSeq" id="XP_060282062.1">
    <property type="nucleotide sequence ID" value="XM_060431118.1"/>
</dbReference>
<dbReference type="InterPro" id="IPR003959">
    <property type="entry name" value="ATPase_AAA_core"/>
</dbReference>
<feature type="compositionally biased region" description="Basic residues" evidence="1">
    <location>
        <begin position="50"/>
        <end position="70"/>
    </location>
</feature>
<evidence type="ECO:0000313" key="4">
    <source>
        <dbReference type="EMBL" id="KAK1765849.1"/>
    </source>
</evidence>
<feature type="transmembrane region" description="Helical" evidence="2">
    <location>
        <begin position="1453"/>
        <end position="1473"/>
    </location>
</feature>
<dbReference type="EMBL" id="MU839013">
    <property type="protein sequence ID" value="KAK1765849.1"/>
    <property type="molecule type" value="Genomic_DNA"/>
</dbReference>
<dbReference type="Pfam" id="PF23317">
    <property type="entry name" value="YVC1_C"/>
    <property type="match status" value="1"/>
</dbReference>